<feature type="compositionally biased region" description="Basic and acidic residues" evidence="1">
    <location>
        <begin position="223"/>
        <end position="232"/>
    </location>
</feature>
<accession>A0A8C2NX26</accession>
<dbReference type="Ensembl" id="ENSCHIT00010016229.1">
    <property type="protein sequence ID" value="ENSCHIP00010011505.1"/>
    <property type="gene ID" value="ENSCHIG00010008563.1"/>
</dbReference>
<name>A0A8C2NX26_CAPHI</name>
<sequence length="297" mass="33337">MKQDRGGGFMSSKANINYSYIFLYQEIKMEEAMTCTEDSYGMDGKVNLPSLTADGNWQGPEDVYVNGSAYKDRQNYRLSLADWTNYLKDVDRVFALLNSHHEQNQANETKSAPSDGFLAVSADLSAPAEMDEDPTVRVGEVPPLTLLADLPTLHSSRPTFSPDSQLEWNNDIPEVHRLDSEHWRNHKTDKWMEHEGINHLETDFSGNGMTELVQPRPRQQKGRPQDGRPKEDVSEDQLLLSAHPDVNSTDLMIRESTRGPPVSSSITERMSNQVEKNHRAGSLQSLEGSASFPLSSD</sequence>
<protein>
    <submittedName>
        <fullName evidence="2">Uncharacterized protein</fullName>
    </submittedName>
</protein>
<feature type="region of interest" description="Disordered" evidence="1">
    <location>
        <begin position="200"/>
        <end position="297"/>
    </location>
</feature>
<dbReference type="AlphaFoldDB" id="A0A8C2NX26"/>
<evidence type="ECO:0000256" key="1">
    <source>
        <dbReference type="SAM" id="MobiDB-lite"/>
    </source>
</evidence>
<organism evidence="2">
    <name type="scientific">Capra hircus</name>
    <name type="common">Goat</name>
    <dbReference type="NCBI Taxonomy" id="9925"/>
    <lineage>
        <taxon>Eukaryota</taxon>
        <taxon>Metazoa</taxon>
        <taxon>Chordata</taxon>
        <taxon>Craniata</taxon>
        <taxon>Vertebrata</taxon>
        <taxon>Euteleostomi</taxon>
        <taxon>Mammalia</taxon>
        <taxon>Eutheria</taxon>
        <taxon>Laurasiatheria</taxon>
        <taxon>Artiodactyla</taxon>
        <taxon>Ruminantia</taxon>
        <taxon>Pecora</taxon>
        <taxon>Bovidae</taxon>
        <taxon>Caprinae</taxon>
        <taxon>Capra</taxon>
    </lineage>
</organism>
<reference evidence="2" key="2">
    <citation type="submission" date="2025-08" db="UniProtKB">
        <authorList>
            <consortium name="Ensembl"/>
        </authorList>
    </citation>
    <scope>IDENTIFICATION</scope>
</reference>
<proteinExistence type="predicted"/>
<feature type="compositionally biased region" description="Polar residues" evidence="1">
    <location>
        <begin position="262"/>
        <end position="274"/>
    </location>
</feature>
<evidence type="ECO:0000313" key="2">
    <source>
        <dbReference type="Ensembl" id="ENSCHIP00010011505.1"/>
    </source>
</evidence>
<reference evidence="2" key="1">
    <citation type="submission" date="2019-03" db="EMBL/GenBank/DDBJ databases">
        <title>Genome sequencing and reference-guided assembly of Black Bengal Goat (Capra hircus).</title>
        <authorList>
            <person name="Siddiki A.Z."/>
            <person name="Baten A."/>
            <person name="Billah M."/>
            <person name="Alam M.A.U."/>
            <person name="Shawrob K.S.M."/>
            <person name="Saha S."/>
            <person name="Chowdhury M."/>
            <person name="Rahman A.H."/>
            <person name="Stear M."/>
            <person name="Miah G."/>
            <person name="Das G.B."/>
            <person name="Hossain M.M."/>
            <person name="Kumkum M."/>
            <person name="Islam M.S."/>
            <person name="Mollah A.M."/>
            <person name="Ahsan A."/>
            <person name="Tusar F."/>
            <person name="Khan M.K.I."/>
        </authorList>
    </citation>
    <scope>NUCLEOTIDE SEQUENCE [LARGE SCALE GENOMIC DNA]</scope>
</reference>
<feature type="compositionally biased region" description="Polar residues" evidence="1">
    <location>
        <begin position="282"/>
        <end position="297"/>
    </location>
</feature>